<name>W5M0T2_LEPOC</name>
<organism evidence="6 7">
    <name type="scientific">Lepisosteus oculatus</name>
    <name type="common">Spotted gar</name>
    <dbReference type="NCBI Taxonomy" id="7918"/>
    <lineage>
        <taxon>Eukaryota</taxon>
        <taxon>Metazoa</taxon>
        <taxon>Chordata</taxon>
        <taxon>Craniata</taxon>
        <taxon>Vertebrata</taxon>
        <taxon>Euteleostomi</taxon>
        <taxon>Actinopterygii</taxon>
        <taxon>Neopterygii</taxon>
        <taxon>Holostei</taxon>
        <taxon>Semionotiformes</taxon>
        <taxon>Lepisosteidae</taxon>
        <taxon>Lepisosteus</taxon>
    </lineage>
</organism>
<dbReference type="Bgee" id="ENSLOCG00000001725">
    <property type="expression patterns" value="Expressed in testis and 1 other cell type or tissue"/>
</dbReference>
<feature type="region of interest" description="Disordered" evidence="4">
    <location>
        <begin position="75"/>
        <end position="162"/>
    </location>
</feature>
<feature type="compositionally biased region" description="Polar residues" evidence="4">
    <location>
        <begin position="269"/>
        <end position="279"/>
    </location>
</feature>
<dbReference type="InterPro" id="IPR021893">
    <property type="entry name" value="ZMYM2-like_C"/>
</dbReference>
<sequence length="605" mass="67677">MAQEKVVGCQLDTLLADLTNLMTWVHSHATICPQVPWHEGVLRTEEVGKCTVIWMCAAGHGYNWPLALARSPIAAGGHRASRKRKHRQWDWHTRFRREPSGNREGASELSGRSPATPSPEKNDSSTEGELFIEEEEEPGGGGTALAQPGKVAKEEPTDGQNTTAFNIEVKEEKGAFWADYGTPLQEQKTVVINMARDELQAEETRDSEKARLLSPLNAQPWGGTVTPVMETKSVPDVAAEYIIISSDTITSSPTAHSEAEDLPKADQTAEGNSSNSSVIPTAERPGTSEDSPCAKFSLCPDDTNKETAKSQTTKKTPRSAEGKSRARLMADVKVFKDWLRARSPQEIRPMGALPPQELDALLAEFFSTLRRANGAEFSSGSLVFYHRALDRYVRQEGSSLSLLKSPEFAGSREALQARFQQLWWREKESEMEVLEGVSQEEETELRLMGVLGRFSPGSLLNLVLLNNIRAFGRRHLRGEWPVRFGNFCLVKESRTSNGDGGAVEYLEWRDPSSSPPRPLCLRALLDNLDRCPVQDFKEYARKRQTGYITPSDPFYVACRPLQSHWDDIWFVRKALTWARIERMVKVLSQQVLAIRKRNATQFAHT</sequence>
<dbReference type="KEGG" id="loc:107079625"/>
<keyword evidence="3" id="KW-0832">Ubl conjugation</keyword>
<protein>
    <submittedName>
        <fullName evidence="6">Uncharacterized LOC107079625</fullName>
    </submittedName>
</protein>
<feature type="domain" description="ZMYM2-like/QRICH1 C-terminal" evidence="5">
    <location>
        <begin position="437"/>
        <end position="585"/>
    </location>
</feature>
<dbReference type="PANTHER" id="PTHR46963:SF3">
    <property type="entry name" value="DUF3504 DOMAIN-CONTAINING PROTEIN"/>
    <property type="match status" value="1"/>
</dbReference>
<evidence type="ECO:0000256" key="4">
    <source>
        <dbReference type="SAM" id="MobiDB-lite"/>
    </source>
</evidence>
<feature type="compositionally biased region" description="Basic and acidic residues" evidence="4">
    <location>
        <begin position="201"/>
        <end position="211"/>
    </location>
</feature>
<feature type="region of interest" description="Disordered" evidence="4">
    <location>
        <begin position="250"/>
        <end position="325"/>
    </location>
</feature>
<dbReference type="HOGENOM" id="CLU_022431_0_0_1"/>
<evidence type="ECO:0000259" key="5">
    <source>
        <dbReference type="Pfam" id="PF12012"/>
    </source>
</evidence>
<dbReference type="Ensembl" id="ENSLOCT00000001994.1">
    <property type="protein sequence ID" value="ENSLOCP00000001989.1"/>
    <property type="gene ID" value="ENSLOCG00000001725.1"/>
</dbReference>
<dbReference type="Proteomes" id="UP000018468">
    <property type="component" value="Linkage group LG19"/>
</dbReference>
<evidence type="ECO:0000256" key="2">
    <source>
        <dbReference type="ARBA" id="ARBA00022553"/>
    </source>
</evidence>
<feature type="compositionally biased region" description="Basic and acidic residues" evidence="4">
    <location>
        <begin position="88"/>
        <end position="101"/>
    </location>
</feature>
<dbReference type="OrthoDB" id="5957988at2759"/>
<evidence type="ECO:0000256" key="1">
    <source>
        <dbReference type="ARBA" id="ARBA00022499"/>
    </source>
</evidence>
<evidence type="ECO:0000313" key="6">
    <source>
        <dbReference type="Ensembl" id="ENSLOCP00000001989.1"/>
    </source>
</evidence>
<reference evidence="6" key="2">
    <citation type="submission" date="2025-08" db="UniProtKB">
        <authorList>
            <consortium name="Ensembl"/>
        </authorList>
    </citation>
    <scope>IDENTIFICATION</scope>
</reference>
<evidence type="ECO:0000313" key="7">
    <source>
        <dbReference type="Proteomes" id="UP000018468"/>
    </source>
</evidence>
<dbReference type="InterPro" id="IPR042838">
    <property type="entry name" value="KIAA1958"/>
</dbReference>
<evidence type="ECO:0000256" key="3">
    <source>
        <dbReference type="ARBA" id="ARBA00022843"/>
    </source>
</evidence>
<dbReference type="GeneID" id="107079625"/>
<dbReference type="AlphaFoldDB" id="W5M0T2"/>
<dbReference type="InParanoid" id="W5M0T2"/>
<keyword evidence="7" id="KW-1185">Reference proteome</keyword>
<dbReference type="GeneTree" id="ENSGT00940000175337"/>
<proteinExistence type="predicted"/>
<dbReference type="OMA" id="NLVIWAH"/>
<keyword evidence="2" id="KW-0597">Phosphoprotein</keyword>
<reference evidence="6" key="3">
    <citation type="submission" date="2025-09" db="UniProtKB">
        <authorList>
            <consortium name="Ensembl"/>
        </authorList>
    </citation>
    <scope>IDENTIFICATION</scope>
</reference>
<reference evidence="7" key="1">
    <citation type="submission" date="2011-12" db="EMBL/GenBank/DDBJ databases">
        <title>The Draft Genome of Lepisosteus oculatus.</title>
        <authorList>
            <consortium name="The Broad Institute Genome Assembly &amp; Analysis Group"/>
            <consortium name="Computational R&amp;D Group"/>
            <consortium name="and Sequencing Platform"/>
            <person name="Di Palma F."/>
            <person name="Alfoldi J."/>
            <person name="Johnson J."/>
            <person name="Berlin A."/>
            <person name="Gnerre S."/>
            <person name="Jaffe D."/>
            <person name="MacCallum I."/>
            <person name="Young S."/>
            <person name="Walker B.J."/>
            <person name="Lander E.S."/>
            <person name="Lindblad-Toh K."/>
        </authorList>
    </citation>
    <scope>NUCLEOTIDE SEQUENCE [LARGE SCALE GENOMIC DNA]</scope>
</reference>
<dbReference type="EMBL" id="AHAT01011242">
    <property type="status" value="NOT_ANNOTATED_CDS"/>
    <property type="molecule type" value="Genomic_DNA"/>
</dbReference>
<accession>W5M0T2</accession>
<keyword evidence="1" id="KW-1017">Isopeptide bond</keyword>
<dbReference type="Pfam" id="PF12012">
    <property type="entry name" value="DUF3504"/>
    <property type="match status" value="1"/>
</dbReference>
<dbReference type="eggNOG" id="KOG3612">
    <property type="taxonomic scope" value="Eukaryota"/>
</dbReference>
<feature type="region of interest" description="Disordered" evidence="4">
    <location>
        <begin position="201"/>
        <end position="227"/>
    </location>
</feature>
<dbReference type="PANTHER" id="PTHR46963">
    <property type="entry name" value="SIMILAR TO RIKEN CDNA E130308A19"/>
    <property type="match status" value="1"/>
</dbReference>